<dbReference type="Proteomes" id="UP001465976">
    <property type="component" value="Unassembled WGS sequence"/>
</dbReference>
<dbReference type="InterPro" id="IPR052043">
    <property type="entry name" value="PolySaccharide_Degr_Enz"/>
</dbReference>
<organism evidence="2 3">
    <name type="scientific">Marasmius crinis-equi</name>
    <dbReference type="NCBI Taxonomy" id="585013"/>
    <lineage>
        <taxon>Eukaryota</taxon>
        <taxon>Fungi</taxon>
        <taxon>Dikarya</taxon>
        <taxon>Basidiomycota</taxon>
        <taxon>Agaricomycotina</taxon>
        <taxon>Agaricomycetes</taxon>
        <taxon>Agaricomycetidae</taxon>
        <taxon>Agaricales</taxon>
        <taxon>Marasmiineae</taxon>
        <taxon>Marasmiaceae</taxon>
        <taxon>Marasmius</taxon>
    </lineage>
</organism>
<evidence type="ECO:0000313" key="3">
    <source>
        <dbReference type="Proteomes" id="UP001465976"/>
    </source>
</evidence>
<dbReference type="InterPro" id="IPR010905">
    <property type="entry name" value="Glyco_hydro_88"/>
</dbReference>
<evidence type="ECO:0000256" key="1">
    <source>
        <dbReference type="ARBA" id="ARBA00022801"/>
    </source>
</evidence>
<dbReference type="EMBL" id="JBAHYK010002481">
    <property type="protein sequence ID" value="KAL0564987.1"/>
    <property type="molecule type" value="Genomic_DNA"/>
</dbReference>
<name>A0ABR3EQ99_9AGAR</name>
<dbReference type="Gene3D" id="1.50.10.10">
    <property type="match status" value="1"/>
</dbReference>
<sequence length="404" mass="44719">MSGRKMRLYQRVILAASALLQFSSNSFVSCSTDSTIYSEWMAKSIVSRSQGIVTGTGGSSELLQAGFTQKAFRRLLELNASAEIRQTLEDYITESVNSVVPVLSNATNALTAYPLDRFSSGNNLLALSESTGNASIKEGLQGLLESDDLQPRNPEGGLWYFKVYPEWSYLDGMFSYAPFYLSYAASELSDPTKREDIVNDVLYQIELLWQHCYREDLGLLVHGYDDSLTAVWVNSNDTEKTGRSPYVWGRSLGWYMMALVDSLELALTNATESESLVLESLMPKFQYLSASILHAADKETGGWYQIVDQGGREKNYIESSASAMFVYSSLKGARLGLLAQAEEYVEAAKKAYGYIVDTFVVRNETDGTLGYNGTVSVCSLNSTATYEAGLSFTWSLLQLICLLQ</sequence>
<gene>
    <name evidence="2" type="ORF">V5O48_017045</name>
</gene>
<accession>A0ABR3EQ99</accession>
<dbReference type="InterPro" id="IPR008928">
    <property type="entry name" value="6-hairpin_glycosidase_sf"/>
</dbReference>
<proteinExistence type="predicted"/>
<keyword evidence="3" id="KW-1185">Reference proteome</keyword>
<dbReference type="PANTHER" id="PTHR33886:SF11">
    <property type="entry name" value="WALL GLYCOSYL HYDROLASE YTER, PUTATIVE (AFU_ORTHOLOGUE AFUA_2G14630)-RELATED"/>
    <property type="match status" value="1"/>
</dbReference>
<dbReference type="InterPro" id="IPR012341">
    <property type="entry name" value="6hp_glycosidase-like_sf"/>
</dbReference>
<protein>
    <recommendedName>
        <fullName evidence="4">Glycosyl hydrolase family 88</fullName>
    </recommendedName>
</protein>
<dbReference type="PROSITE" id="PS51257">
    <property type="entry name" value="PROKAR_LIPOPROTEIN"/>
    <property type="match status" value="1"/>
</dbReference>
<reference evidence="2 3" key="1">
    <citation type="submission" date="2024-02" db="EMBL/GenBank/DDBJ databases">
        <title>A draft genome for the cacao thread blight pathogen Marasmius crinis-equi.</title>
        <authorList>
            <person name="Cohen S.P."/>
            <person name="Baruah I.K."/>
            <person name="Amoako-Attah I."/>
            <person name="Bukari Y."/>
            <person name="Meinhardt L.W."/>
            <person name="Bailey B.A."/>
        </authorList>
    </citation>
    <scope>NUCLEOTIDE SEQUENCE [LARGE SCALE GENOMIC DNA]</scope>
    <source>
        <strain evidence="2 3">GH-76</strain>
    </source>
</reference>
<dbReference type="SUPFAM" id="SSF48208">
    <property type="entry name" value="Six-hairpin glycosidases"/>
    <property type="match status" value="1"/>
</dbReference>
<dbReference type="PANTHER" id="PTHR33886">
    <property type="entry name" value="UNSATURATED RHAMNOGALACTURONAN HYDROLASE (EUROFUNG)"/>
    <property type="match status" value="1"/>
</dbReference>
<evidence type="ECO:0008006" key="4">
    <source>
        <dbReference type="Google" id="ProtNLM"/>
    </source>
</evidence>
<keyword evidence="1" id="KW-0378">Hydrolase</keyword>
<comment type="caution">
    <text evidence="2">The sequence shown here is derived from an EMBL/GenBank/DDBJ whole genome shotgun (WGS) entry which is preliminary data.</text>
</comment>
<dbReference type="Pfam" id="PF07470">
    <property type="entry name" value="Glyco_hydro_88"/>
    <property type="match status" value="1"/>
</dbReference>
<evidence type="ECO:0000313" key="2">
    <source>
        <dbReference type="EMBL" id="KAL0564987.1"/>
    </source>
</evidence>